<gene>
    <name evidence="10" type="ORF">RRF57_006643</name>
</gene>
<dbReference type="GO" id="GO:0016705">
    <property type="term" value="F:oxidoreductase activity, acting on paired donors, with incorporation or reduction of molecular oxygen"/>
    <property type="evidence" value="ECO:0007669"/>
    <property type="project" value="InterPro"/>
</dbReference>
<keyword evidence="3 7" id="KW-0349">Heme</keyword>
<evidence type="ECO:0008006" key="12">
    <source>
        <dbReference type="Google" id="ProtNLM"/>
    </source>
</evidence>
<evidence type="ECO:0000256" key="1">
    <source>
        <dbReference type="ARBA" id="ARBA00001971"/>
    </source>
</evidence>
<reference evidence="10 11" key="1">
    <citation type="submission" date="2023-10" db="EMBL/GenBank/DDBJ databases">
        <title>Draft genome sequence of Xylaria bambusicola isolate GMP-LS, the root and basal stem rot pathogen of sugarcane in Indonesia.</title>
        <authorList>
            <person name="Selvaraj P."/>
            <person name="Muralishankar V."/>
            <person name="Muruganantham S."/>
            <person name="Sp S."/>
            <person name="Haryani S."/>
            <person name="Lau K.J.X."/>
            <person name="Naqvi N.I."/>
        </authorList>
    </citation>
    <scope>NUCLEOTIDE SEQUENCE [LARGE SCALE GENOMIC DNA]</scope>
    <source>
        <strain evidence="10">GMP-LS</strain>
    </source>
</reference>
<dbReference type="PANTHER" id="PTHR24304">
    <property type="entry name" value="CYTOCHROME P450 FAMILY 7"/>
    <property type="match status" value="1"/>
</dbReference>
<keyword evidence="9" id="KW-0472">Membrane</keyword>
<dbReference type="GO" id="GO:0020037">
    <property type="term" value="F:heme binding"/>
    <property type="evidence" value="ECO:0007669"/>
    <property type="project" value="InterPro"/>
</dbReference>
<dbReference type="Gene3D" id="1.10.630.10">
    <property type="entry name" value="Cytochrome P450"/>
    <property type="match status" value="1"/>
</dbReference>
<name>A0AAN7UJM9_9PEZI</name>
<keyword evidence="6 8" id="KW-0503">Monooxygenase</keyword>
<dbReference type="Pfam" id="PF00067">
    <property type="entry name" value="p450"/>
    <property type="match status" value="1"/>
</dbReference>
<evidence type="ECO:0000256" key="6">
    <source>
        <dbReference type="ARBA" id="ARBA00023033"/>
    </source>
</evidence>
<evidence type="ECO:0000256" key="7">
    <source>
        <dbReference type="PIRSR" id="PIRSR602403-1"/>
    </source>
</evidence>
<protein>
    <recommendedName>
        <fullName evidence="12">Cytochrome P450</fullName>
    </recommendedName>
</protein>
<dbReference type="GO" id="GO:0005506">
    <property type="term" value="F:iron ion binding"/>
    <property type="evidence" value="ECO:0007669"/>
    <property type="project" value="InterPro"/>
</dbReference>
<sequence length="587" mass="66043">MQHPAYIYDIFPISVLPALRNTWGVMQHMFYFPLAVITLIPLVTYAITAVRFHSALKANKDKKSANLLIPVVPYWIPFLGHAIPMAMDSGAFVAKLTSVSGLTSEPRKRFGTDTPISIRVGTLKFTLITNSQHIQSMFKSSRLLTNKPVTIHVLDHLLGASKKILSFYEADDSGMAAKARAGSKLTNIFRANIFVLSMSALWPLLIVILKAPDIGNDWVEYPDLYKFLQLLVTHSSIETVFGTKLLELNPTFVEDFWEFETSAPQFLHAMPRWLIPSAFRVREKLIKSFVKWHAYAHSHYTISETSPDESDWEPNFGSRLIRMRQDGLLKMEIMDAEARASEDLGLMFGLNANVLPCIFWYIVEAMRRPNILVGLQADVANSISPVTGKIDLEKLSRQPLTQSMHAEILRLYIAIFTLRHGETGPVQFSGYQLGAEQLALIYSRTGALDEEAWVRSGRAPKTPLEQFDAERFLIGPDHPLWVGSVQEEYPSVMRDATVGSRDKQFSMEGLAGVWLPFGGGDRMCPGRHYAKTEMTITLALLFNKFDLELMMTDTSAVQPNLRFAPFGSLPPTCALPFRIRRKAAPMN</sequence>
<proteinExistence type="inferred from homology"/>
<keyword evidence="8" id="KW-0560">Oxidoreductase</keyword>
<comment type="similarity">
    <text evidence="2 8">Belongs to the cytochrome P450 family.</text>
</comment>
<dbReference type="PANTHER" id="PTHR24304:SF2">
    <property type="entry name" value="24-HYDROXYCHOLESTEROL 7-ALPHA-HYDROXYLASE"/>
    <property type="match status" value="1"/>
</dbReference>
<evidence type="ECO:0000313" key="11">
    <source>
        <dbReference type="Proteomes" id="UP001305414"/>
    </source>
</evidence>
<dbReference type="InterPro" id="IPR017972">
    <property type="entry name" value="Cyt_P450_CS"/>
</dbReference>
<dbReference type="InterPro" id="IPR002403">
    <property type="entry name" value="Cyt_P450_E_grp-IV"/>
</dbReference>
<dbReference type="AlphaFoldDB" id="A0AAN7UJM9"/>
<evidence type="ECO:0000256" key="4">
    <source>
        <dbReference type="ARBA" id="ARBA00022723"/>
    </source>
</evidence>
<dbReference type="SUPFAM" id="SSF48264">
    <property type="entry name" value="Cytochrome P450"/>
    <property type="match status" value="1"/>
</dbReference>
<evidence type="ECO:0000256" key="3">
    <source>
        <dbReference type="ARBA" id="ARBA00022617"/>
    </source>
</evidence>
<dbReference type="PRINTS" id="PR00465">
    <property type="entry name" value="EP450IV"/>
</dbReference>
<dbReference type="InterPro" id="IPR036396">
    <property type="entry name" value="Cyt_P450_sf"/>
</dbReference>
<accession>A0AAN7UJM9</accession>
<evidence type="ECO:0000256" key="9">
    <source>
        <dbReference type="SAM" id="Phobius"/>
    </source>
</evidence>
<feature type="transmembrane region" description="Helical" evidence="9">
    <location>
        <begin position="30"/>
        <end position="52"/>
    </location>
</feature>
<evidence type="ECO:0000256" key="8">
    <source>
        <dbReference type="RuleBase" id="RU000461"/>
    </source>
</evidence>
<dbReference type="Proteomes" id="UP001305414">
    <property type="component" value="Unassembled WGS sequence"/>
</dbReference>
<keyword evidence="9" id="KW-0812">Transmembrane</keyword>
<evidence type="ECO:0000313" key="10">
    <source>
        <dbReference type="EMBL" id="KAK5630928.1"/>
    </source>
</evidence>
<keyword evidence="4 7" id="KW-0479">Metal-binding</keyword>
<evidence type="ECO:0000256" key="2">
    <source>
        <dbReference type="ARBA" id="ARBA00010617"/>
    </source>
</evidence>
<dbReference type="PROSITE" id="PS00086">
    <property type="entry name" value="CYTOCHROME_P450"/>
    <property type="match status" value="1"/>
</dbReference>
<keyword evidence="11" id="KW-1185">Reference proteome</keyword>
<dbReference type="InterPro" id="IPR001128">
    <property type="entry name" value="Cyt_P450"/>
</dbReference>
<dbReference type="InterPro" id="IPR050529">
    <property type="entry name" value="CYP450_sterol_14alpha_dmase"/>
</dbReference>
<comment type="caution">
    <text evidence="10">The sequence shown here is derived from an EMBL/GenBank/DDBJ whole genome shotgun (WGS) entry which is preliminary data.</text>
</comment>
<evidence type="ECO:0000256" key="5">
    <source>
        <dbReference type="ARBA" id="ARBA00023004"/>
    </source>
</evidence>
<organism evidence="10 11">
    <name type="scientific">Xylaria bambusicola</name>
    <dbReference type="NCBI Taxonomy" id="326684"/>
    <lineage>
        <taxon>Eukaryota</taxon>
        <taxon>Fungi</taxon>
        <taxon>Dikarya</taxon>
        <taxon>Ascomycota</taxon>
        <taxon>Pezizomycotina</taxon>
        <taxon>Sordariomycetes</taxon>
        <taxon>Xylariomycetidae</taxon>
        <taxon>Xylariales</taxon>
        <taxon>Xylariaceae</taxon>
        <taxon>Xylaria</taxon>
    </lineage>
</organism>
<keyword evidence="9" id="KW-1133">Transmembrane helix</keyword>
<dbReference type="GO" id="GO:0008395">
    <property type="term" value="F:steroid hydroxylase activity"/>
    <property type="evidence" value="ECO:0007669"/>
    <property type="project" value="TreeGrafter"/>
</dbReference>
<comment type="cofactor">
    <cofactor evidence="1 7">
        <name>heme</name>
        <dbReference type="ChEBI" id="CHEBI:30413"/>
    </cofactor>
</comment>
<dbReference type="EMBL" id="JAWHQM010000017">
    <property type="protein sequence ID" value="KAK5630928.1"/>
    <property type="molecule type" value="Genomic_DNA"/>
</dbReference>
<feature type="binding site" description="axial binding residue" evidence="7">
    <location>
        <position position="524"/>
    </location>
    <ligand>
        <name>heme</name>
        <dbReference type="ChEBI" id="CHEBI:30413"/>
    </ligand>
    <ligandPart>
        <name>Fe</name>
        <dbReference type="ChEBI" id="CHEBI:18248"/>
    </ligandPart>
</feature>
<keyword evidence="5 7" id="KW-0408">Iron</keyword>